<accession>A0A3G9G911</accession>
<keyword evidence="2" id="KW-1185">Reference proteome</keyword>
<sequence>MIVPVSMGFFGGHVENVSNGQGVFVRDDGQRFSWEGASPFYNFPDVKSWPAYCNRAIVPSAPHNVPGARREVWSYGPNPCLYAGKYRFPVPLFSAVDVGWLFPIAPGEVLWIGAPAGAAMTDLGSSSVRPAFNVTVSGDAPVFSPKWVCSSLDGRCVVVYDGRYFYDVAVSVEKKTGVINERTSSKVRYDVTLAYTRYNDSIGRVVDIEKNTVHNIDVVNLSGTVFLGEVSFPVGPAGHTESTTLYQSVFHVRYEINGKPLAEYKDVVHDMGGNTNIGWAYIEPYLQEHGIYDRTMSAWLLGDEVFIDVVYPRTSIVGHTFTLHAGNVFSLQCHDVPEGGTKHINYAGFGDALAASPYIGSAVIKSSPDAVYLRAIAPGKIYLSDNEGDESFFFV</sequence>
<dbReference type="KEGG" id="amah:DLM_0800"/>
<gene>
    <name evidence="1" type="ORF">DLM_0800</name>
</gene>
<dbReference type="RefSeq" id="WP_145985762.1">
    <property type="nucleotide sequence ID" value="NZ_AP018823.1"/>
</dbReference>
<protein>
    <submittedName>
        <fullName evidence="1">Uncharacterized protein</fullName>
    </submittedName>
</protein>
<dbReference type="AlphaFoldDB" id="A0A3G9G911"/>
<reference evidence="1 2" key="2">
    <citation type="journal article" date="2017" name="Genome Announc.">
        <title>Draft genome sequence of Aquitalea magnusonii strain H3, a plant growth-promoting bacterium of duckweed Lemna minor.</title>
        <authorList>
            <person name="Ishizawa H."/>
            <person name="Kuroda M."/>
            <person name="Ike M."/>
        </authorList>
    </citation>
    <scope>NUCLEOTIDE SEQUENCE [LARGE SCALE GENOMIC DNA]</scope>
    <source>
        <strain evidence="1 2">H3</strain>
    </source>
</reference>
<evidence type="ECO:0000313" key="1">
    <source>
        <dbReference type="EMBL" id="BBF84450.1"/>
    </source>
</evidence>
<dbReference type="Proteomes" id="UP000198290">
    <property type="component" value="Chromosome"/>
</dbReference>
<reference evidence="2" key="1">
    <citation type="journal article" date="2017" name="Biotechnol. Biofuels">
        <title>Evaluation of environmental bacterial communities as a factor affecting the growth of duckweed Lemna minor.</title>
        <authorList>
            <person name="Ishizawa H."/>
            <person name="Kuroda M."/>
            <person name="Morikawa M."/>
            <person name="Ike M."/>
        </authorList>
    </citation>
    <scope>NUCLEOTIDE SEQUENCE [LARGE SCALE GENOMIC DNA]</scope>
    <source>
        <strain evidence="2">H3</strain>
    </source>
</reference>
<proteinExistence type="predicted"/>
<dbReference type="OrthoDB" id="8599910at2"/>
<dbReference type="EMBL" id="AP018823">
    <property type="protein sequence ID" value="BBF84450.1"/>
    <property type="molecule type" value="Genomic_DNA"/>
</dbReference>
<evidence type="ECO:0000313" key="2">
    <source>
        <dbReference type="Proteomes" id="UP000198290"/>
    </source>
</evidence>
<reference evidence="2" key="3">
    <citation type="journal article" date="2017" name="Plant Physiol. Biochem.">
        <title>Differential oxidative and antioxidative response of duckweed Lemna minor toward plant growth promoting/inhibiting bacteria.</title>
        <authorList>
            <person name="Ishizawa H."/>
            <person name="Kuroda M."/>
            <person name="Morikawa M."/>
            <person name="Ike M."/>
        </authorList>
    </citation>
    <scope>NUCLEOTIDE SEQUENCE [LARGE SCALE GENOMIC DNA]</scope>
    <source>
        <strain evidence="2">H3</strain>
    </source>
</reference>
<organism evidence="1 2">
    <name type="scientific">Aquitalea magnusonii</name>
    <dbReference type="NCBI Taxonomy" id="332411"/>
    <lineage>
        <taxon>Bacteria</taxon>
        <taxon>Pseudomonadati</taxon>
        <taxon>Pseudomonadota</taxon>
        <taxon>Betaproteobacteria</taxon>
        <taxon>Neisseriales</taxon>
        <taxon>Chromobacteriaceae</taxon>
        <taxon>Aquitalea</taxon>
    </lineage>
</organism>
<name>A0A3G9G911_9NEIS</name>